<sequence length="148" mass="17180">MSDKGDSDYESAIFYPVLLPYPIREDVPPNRENELVVRERPLVVHPQNSGEGPTFAQDHQWDVGVVSHDSLRLNRERASLRRTRRTEDLNAITARLGLEELERHLRNTDGVHEYSRSAEPRRNARGWTCRLRGFLSRMRSGARSLFRS</sequence>
<keyword evidence="2" id="KW-1185">Reference proteome</keyword>
<dbReference type="AlphaFoldDB" id="A0AAV4TA33"/>
<accession>A0AAV4TA33</accession>
<evidence type="ECO:0000313" key="1">
    <source>
        <dbReference type="EMBL" id="GIY42069.1"/>
    </source>
</evidence>
<comment type="caution">
    <text evidence="1">The sequence shown here is derived from an EMBL/GenBank/DDBJ whole genome shotgun (WGS) entry which is preliminary data.</text>
</comment>
<name>A0AAV4TA33_9ARAC</name>
<gene>
    <name evidence="1" type="ORF">CDAR_282661</name>
</gene>
<protein>
    <submittedName>
        <fullName evidence="1">Uncharacterized protein</fullName>
    </submittedName>
</protein>
<dbReference type="EMBL" id="BPLQ01009142">
    <property type="protein sequence ID" value="GIY42069.1"/>
    <property type="molecule type" value="Genomic_DNA"/>
</dbReference>
<organism evidence="1 2">
    <name type="scientific">Caerostris darwini</name>
    <dbReference type="NCBI Taxonomy" id="1538125"/>
    <lineage>
        <taxon>Eukaryota</taxon>
        <taxon>Metazoa</taxon>
        <taxon>Ecdysozoa</taxon>
        <taxon>Arthropoda</taxon>
        <taxon>Chelicerata</taxon>
        <taxon>Arachnida</taxon>
        <taxon>Araneae</taxon>
        <taxon>Araneomorphae</taxon>
        <taxon>Entelegynae</taxon>
        <taxon>Araneoidea</taxon>
        <taxon>Araneidae</taxon>
        <taxon>Caerostris</taxon>
    </lineage>
</organism>
<reference evidence="1 2" key="1">
    <citation type="submission" date="2021-06" db="EMBL/GenBank/DDBJ databases">
        <title>Caerostris darwini draft genome.</title>
        <authorList>
            <person name="Kono N."/>
            <person name="Arakawa K."/>
        </authorList>
    </citation>
    <scope>NUCLEOTIDE SEQUENCE [LARGE SCALE GENOMIC DNA]</scope>
</reference>
<evidence type="ECO:0000313" key="2">
    <source>
        <dbReference type="Proteomes" id="UP001054837"/>
    </source>
</evidence>
<proteinExistence type="predicted"/>
<dbReference type="Proteomes" id="UP001054837">
    <property type="component" value="Unassembled WGS sequence"/>
</dbReference>